<evidence type="ECO:0000256" key="1">
    <source>
        <dbReference type="ARBA" id="ARBA00004245"/>
    </source>
</evidence>
<feature type="region of interest" description="Disordered" evidence="7">
    <location>
        <begin position="643"/>
        <end position="689"/>
    </location>
</feature>
<evidence type="ECO:0000256" key="7">
    <source>
        <dbReference type="SAM" id="MobiDB-lite"/>
    </source>
</evidence>
<dbReference type="SUPFAM" id="SSF52540">
    <property type="entry name" value="P-loop containing nucleoside triphosphate hydrolases"/>
    <property type="match status" value="1"/>
</dbReference>
<organism evidence="9 10">
    <name type="scientific">Folsomia candida</name>
    <name type="common">Springtail</name>
    <dbReference type="NCBI Taxonomy" id="158441"/>
    <lineage>
        <taxon>Eukaryota</taxon>
        <taxon>Metazoa</taxon>
        <taxon>Ecdysozoa</taxon>
        <taxon>Arthropoda</taxon>
        <taxon>Hexapoda</taxon>
        <taxon>Collembola</taxon>
        <taxon>Entomobryomorpha</taxon>
        <taxon>Isotomoidea</taxon>
        <taxon>Isotomidae</taxon>
        <taxon>Proisotominae</taxon>
        <taxon>Folsomia</taxon>
    </lineage>
</organism>
<sequence>MSLKKPIQIFARLKPMSGQSEPFPYEIEPIDIDITNDEILVFNMKAYQASDSEGYYAHRPQENHRYRYSKVFDCDSSQEEIFEHICKPVIDGKVSLMEDSQQQIHLKHLSVNPVADEDQAMHLFYMGEHHRTIAETPMNEASTRSHCVFTIHVHTRESQGTLVRRSKIHLVDLAGSERIANSNISGQLFNEARHINLALHYLEQVIVALGEANRTHIPYRNSMMTSILRDSLGGNCMTSMIATLSLESRNIPETMSTCRFSQRVALVTNDATLNEEVDPDLLIAQLKAEIKRLKSVMSVSSIKPISEDSTPLNSQEFQECCSAVQEFLMDPDDDALLTIPPDMRLVQQCFQCLKCACNETHAKVTNAMEVYKYAPETAQLVGDQRVQQLLKTLSSRENEIKVLSKMLKDTQEKSKRALNDPNNLQSKNFGQDIEANLAQFQAVTDTLIKPPYSPPLTSRPLIGKYKESLILEGFSERKKTAWENFLSSCPDKEHLHATRESLIKYRSEVEKIKSKMNKEHETLNLLKRSMMTSVSNEEISLNNSLYKEACATHNQTLAKMDKQLLDVTEEVMKHENMLKCMYTKMVEAFESMWDNRDGGYVKNGAIYCEINESPLKHVAAGVFKRSDSDIDFKNKVPTLNDLGLNKPFLQKPWKETEENTPPKTASYSKTKQRREDEPQSSRNKKPIEQSIESLLGDRITPRAATVACSDPNDNDIRGSSSAEDLEAQDKNNNALSDCPITGDPVTDREILNFIRKRQAAFKKLHEAGRSLQEMSTTNWKLGSNEELQDNRIKITPLRMETYNENINDLEELVKKTKLNKVILAPHRHIGRVPQPPYPIFNDPPSGLSADQKHSSSKWTDDSLSAQRHAFISILNEHQRHPKRSKHVSDEDRYIILSFDPKTKKYSIKEESSE</sequence>
<reference evidence="9 10" key="1">
    <citation type="submission" date="2015-12" db="EMBL/GenBank/DDBJ databases">
        <title>The genome of Folsomia candida.</title>
        <authorList>
            <person name="Faddeeva A."/>
            <person name="Derks M.F."/>
            <person name="Anvar Y."/>
            <person name="Smit S."/>
            <person name="Van Straalen N."/>
            <person name="Roelofs D."/>
        </authorList>
    </citation>
    <scope>NUCLEOTIDE SEQUENCE [LARGE SCALE GENOMIC DNA]</scope>
    <source>
        <strain evidence="9 10">VU population</strain>
        <tissue evidence="9">Whole body</tissue>
    </source>
</reference>
<comment type="similarity">
    <text evidence="5 6">Belongs to the TRAFAC class myosin-kinesin ATPase superfamily. Kinesin family.</text>
</comment>
<protein>
    <recommendedName>
        <fullName evidence="6">Kinesin-like protein</fullName>
    </recommendedName>
</protein>
<name>A0A226ER73_FOLCA</name>
<proteinExistence type="inferred from homology"/>
<dbReference type="InterPro" id="IPR036961">
    <property type="entry name" value="Kinesin_motor_dom_sf"/>
</dbReference>
<keyword evidence="4" id="KW-0963">Cytoplasm</keyword>
<evidence type="ECO:0000256" key="6">
    <source>
        <dbReference type="RuleBase" id="RU000394"/>
    </source>
</evidence>
<comment type="subcellular location">
    <subcellularLocation>
        <location evidence="1">Cytoplasm</location>
        <location evidence="1">Cytoskeleton</location>
    </subcellularLocation>
</comment>
<feature type="region of interest" description="Disordered" evidence="7">
    <location>
        <begin position="834"/>
        <end position="861"/>
    </location>
</feature>
<dbReference type="Gene3D" id="3.40.850.10">
    <property type="entry name" value="Kinesin motor domain"/>
    <property type="match status" value="2"/>
</dbReference>
<dbReference type="AlphaFoldDB" id="A0A226ER73"/>
<dbReference type="PRINTS" id="PR00380">
    <property type="entry name" value="KINESINHEAVY"/>
</dbReference>
<comment type="caution">
    <text evidence="5">Lacks conserved residue(s) required for the propagation of feature annotation.</text>
</comment>
<evidence type="ECO:0000259" key="8">
    <source>
        <dbReference type="PROSITE" id="PS50067"/>
    </source>
</evidence>
<dbReference type="Proteomes" id="UP000198287">
    <property type="component" value="Unassembled WGS sequence"/>
</dbReference>
<accession>A0A226ER73</accession>
<keyword evidence="10" id="KW-1185">Reference proteome</keyword>
<gene>
    <name evidence="9" type="ORF">Fcan01_05619</name>
</gene>
<feature type="region of interest" description="Disordered" evidence="7">
    <location>
        <begin position="702"/>
        <end position="726"/>
    </location>
</feature>
<comment type="caution">
    <text evidence="9">The sequence shown here is derived from an EMBL/GenBank/DDBJ whole genome shotgun (WGS) entry which is preliminary data.</text>
</comment>
<evidence type="ECO:0000256" key="3">
    <source>
        <dbReference type="ARBA" id="ARBA00022840"/>
    </source>
</evidence>
<dbReference type="PANTHER" id="PTHR47968:SF67">
    <property type="entry name" value="KINESIN MOTOR DOMAIN-CONTAINING PROTEIN"/>
    <property type="match status" value="1"/>
</dbReference>
<dbReference type="InterPro" id="IPR001752">
    <property type="entry name" value="Kinesin_motor_dom"/>
</dbReference>
<evidence type="ECO:0000313" key="9">
    <source>
        <dbReference type="EMBL" id="OXA60133.1"/>
    </source>
</evidence>
<dbReference type="PROSITE" id="PS00411">
    <property type="entry name" value="KINESIN_MOTOR_1"/>
    <property type="match status" value="1"/>
</dbReference>
<dbReference type="GO" id="GO:0007018">
    <property type="term" value="P:microtubule-based movement"/>
    <property type="evidence" value="ECO:0007669"/>
    <property type="project" value="InterPro"/>
</dbReference>
<evidence type="ECO:0000256" key="4">
    <source>
        <dbReference type="ARBA" id="ARBA00023212"/>
    </source>
</evidence>
<dbReference type="SMART" id="SM00129">
    <property type="entry name" value="KISc"/>
    <property type="match status" value="1"/>
</dbReference>
<evidence type="ECO:0000256" key="2">
    <source>
        <dbReference type="ARBA" id="ARBA00022741"/>
    </source>
</evidence>
<dbReference type="STRING" id="158441.A0A226ER73"/>
<dbReference type="GO" id="GO:0005874">
    <property type="term" value="C:microtubule"/>
    <property type="evidence" value="ECO:0007669"/>
    <property type="project" value="UniProtKB-KW"/>
</dbReference>
<keyword evidence="3 6" id="KW-0067">ATP-binding</keyword>
<dbReference type="InterPro" id="IPR019821">
    <property type="entry name" value="Kinesin_motor_CS"/>
</dbReference>
<keyword evidence="4" id="KW-0206">Cytoskeleton</keyword>
<evidence type="ECO:0000256" key="5">
    <source>
        <dbReference type="PROSITE-ProRule" id="PRU00283"/>
    </source>
</evidence>
<dbReference type="InterPro" id="IPR027417">
    <property type="entry name" value="P-loop_NTPase"/>
</dbReference>
<keyword evidence="6" id="KW-0505">Motor protein</keyword>
<feature type="compositionally biased region" description="Polar residues" evidence="7">
    <location>
        <begin position="659"/>
        <end position="669"/>
    </location>
</feature>
<dbReference type="EMBL" id="LNIX01000002">
    <property type="protein sequence ID" value="OXA60133.1"/>
    <property type="molecule type" value="Genomic_DNA"/>
</dbReference>
<dbReference type="Pfam" id="PF00225">
    <property type="entry name" value="Kinesin"/>
    <property type="match status" value="1"/>
</dbReference>
<dbReference type="OrthoDB" id="3176171at2759"/>
<dbReference type="GO" id="GO:0005524">
    <property type="term" value="F:ATP binding"/>
    <property type="evidence" value="ECO:0007669"/>
    <property type="project" value="UniProtKB-KW"/>
</dbReference>
<dbReference type="GO" id="GO:0003777">
    <property type="term" value="F:microtubule motor activity"/>
    <property type="evidence" value="ECO:0007669"/>
    <property type="project" value="InterPro"/>
</dbReference>
<keyword evidence="6" id="KW-0493">Microtubule</keyword>
<dbReference type="GO" id="GO:0008017">
    <property type="term" value="F:microtubule binding"/>
    <property type="evidence" value="ECO:0007669"/>
    <property type="project" value="InterPro"/>
</dbReference>
<evidence type="ECO:0000313" key="10">
    <source>
        <dbReference type="Proteomes" id="UP000198287"/>
    </source>
</evidence>
<dbReference type="InterPro" id="IPR027640">
    <property type="entry name" value="Kinesin-like_fam"/>
</dbReference>
<dbReference type="PROSITE" id="PS50067">
    <property type="entry name" value="KINESIN_MOTOR_2"/>
    <property type="match status" value="1"/>
</dbReference>
<keyword evidence="2 6" id="KW-0547">Nucleotide-binding</keyword>
<dbReference type="PANTHER" id="PTHR47968">
    <property type="entry name" value="CENTROMERE PROTEIN E"/>
    <property type="match status" value="1"/>
</dbReference>
<feature type="domain" description="Kinesin motor" evidence="8">
    <location>
        <begin position="1"/>
        <end position="267"/>
    </location>
</feature>